<accession>A0ABW9KL68</accession>
<sequence>MSEIVQADDQSDALARRVTGSSLESLSKLLAASVFGLYAFGFLITSLHSFRYGFSEGNPLRPHILAAGLWFAFLLFIPVAILKEVKVRTREKMKEVQPWEALLRWYYGIILASNFLYFFSWAVFNFDEVKSSPFSWKTALYIAAFSVVAFHLFVFEKARFRKVSAFVLSSLICFGFYTSGESLVLRGVFTPTSLTLWITGISAVVFYEMTHQTPEGRWKRLPLEFLLALFIFSRYFYPHIKTAWGGGEPIPITIVLSKDSAVLPNARVSCFLLSETDAGYFLVGKGEERATFLPRSAVALVHYDFAIAKPSVFLPATPKAEPSAEAHSPSTESGIEHPHKSGDH</sequence>
<dbReference type="EMBL" id="JBJYXY010000001">
    <property type="protein sequence ID" value="MFN2975686.1"/>
    <property type="molecule type" value="Genomic_DNA"/>
</dbReference>
<feature type="transmembrane region" description="Helical" evidence="2">
    <location>
        <begin position="136"/>
        <end position="155"/>
    </location>
</feature>
<evidence type="ECO:0000313" key="4">
    <source>
        <dbReference type="Proteomes" id="UP001634747"/>
    </source>
</evidence>
<name>A0ABW9KL68_9BACT</name>
<dbReference type="Proteomes" id="UP001634747">
    <property type="component" value="Unassembled WGS sequence"/>
</dbReference>
<comment type="caution">
    <text evidence="3">The sequence shown here is derived from an EMBL/GenBank/DDBJ whole genome shotgun (WGS) entry which is preliminary data.</text>
</comment>
<protein>
    <submittedName>
        <fullName evidence="3">Uncharacterized protein</fullName>
    </submittedName>
</protein>
<feature type="region of interest" description="Disordered" evidence="1">
    <location>
        <begin position="318"/>
        <end position="344"/>
    </location>
</feature>
<keyword evidence="2" id="KW-0472">Membrane</keyword>
<keyword evidence="4" id="KW-1185">Reference proteome</keyword>
<evidence type="ECO:0000313" key="3">
    <source>
        <dbReference type="EMBL" id="MFN2975686.1"/>
    </source>
</evidence>
<proteinExistence type="predicted"/>
<keyword evidence="2" id="KW-1133">Transmembrane helix</keyword>
<organism evidence="3 4">
    <name type="scientific">Terriglobus aquaticus</name>
    <dbReference type="NCBI Taxonomy" id="940139"/>
    <lineage>
        <taxon>Bacteria</taxon>
        <taxon>Pseudomonadati</taxon>
        <taxon>Acidobacteriota</taxon>
        <taxon>Terriglobia</taxon>
        <taxon>Terriglobales</taxon>
        <taxon>Acidobacteriaceae</taxon>
        <taxon>Terriglobus</taxon>
    </lineage>
</organism>
<dbReference type="RefSeq" id="WP_263412795.1">
    <property type="nucleotide sequence ID" value="NZ_BAABBH010000001.1"/>
</dbReference>
<evidence type="ECO:0000256" key="1">
    <source>
        <dbReference type="SAM" id="MobiDB-lite"/>
    </source>
</evidence>
<feature type="transmembrane region" description="Helical" evidence="2">
    <location>
        <begin position="162"/>
        <end position="180"/>
    </location>
</feature>
<feature type="compositionally biased region" description="Basic and acidic residues" evidence="1">
    <location>
        <begin position="334"/>
        <end position="344"/>
    </location>
</feature>
<evidence type="ECO:0000256" key="2">
    <source>
        <dbReference type="SAM" id="Phobius"/>
    </source>
</evidence>
<feature type="transmembrane region" description="Helical" evidence="2">
    <location>
        <begin position="192"/>
        <end position="209"/>
    </location>
</feature>
<feature type="transmembrane region" description="Helical" evidence="2">
    <location>
        <begin position="64"/>
        <end position="82"/>
    </location>
</feature>
<feature type="transmembrane region" description="Helical" evidence="2">
    <location>
        <begin position="103"/>
        <end position="124"/>
    </location>
</feature>
<keyword evidence="2" id="KW-0812">Transmembrane</keyword>
<gene>
    <name evidence="3" type="ORF">ACK2TP_07915</name>
</gene>
<feature type="transmembrane region" description="Helical" evidence="2">
    <location>
        <begin position="26"/>
        <end position="44"/>
    </location>
</feature>
<reference evidence="3 4" key="1">
    <citation type="submission" date="2024-12" db="EMBL/GenBank/DDBJ databases">
        <authorList>
            <person name="Lee Y."/>
        </authorList>
    </citation>
    <scope>NUCLEOTIDE SEQUENCE [LARGE SCALE GENOMIC DNA]</scope>
    <source>
        <strain evidence="3 4">03SUJ4</strain>
    </source>
</reference>